<dbReference type="InterPro" id="IPR051320">
    <property type="entry name" value="Viral_Replic_Matur_Polypro"/>
</dbReference>
<sequence>MAQMYAIEVEESGLIADLISPILSEFEDVFVEPTGLSPIRIHRKFVKGYGTIAKPFTDLLKKDEFGWNEVTEDAFQNLKVAMSTTPVLALSDFNQPSIIEIDACYGGIGVVLMQGRRPLAYSSKALGPRNLRMSIYEKELLALVFIWISPRTQ</sequence>
<organism evidence="2 3">
    <name type="scientific">Abeliophyllum distichum</name>
    <dbReference type="NCBI Taxonomy" id="126358"/>
    <lineage>
        <taxon>Eukaryota</taxon>
        <taxon>Viridiplantae</taxon>
        <taxon>Streptophyta</taxon>
        <taxon>Embryophyta</taxon>
        <taxon>Tracheophyta</taxon>
        <taxon>Spermatophyta</taxon>
        <taxon>Magnoliopsida</taxon>
        <taxon>eudicotyledons</taxon>
        <taxon>Gunneridae</taxon>
        <taxon>Pentapetalae</taxon>
        <taxon>asterids</taxon>
        <taxon>lamiids</taxon>
        <taxon>Lamiales</taxon>
        <taxon>Oleaceae</taxon>
        <taxon>Forsythieae</taxon>
        <taxon>Abeliophyllum</taxon>
    </lineage>
</organism>
<dbReference type="PANTHER" id="PTHR33064:SF40">
    <property type="entry name" value="REVERSE TRANSCRIPTASE_RETROTRANSPOSON-DERIVED PROTEIN RNASE H-LIKE DOMAIN-CONTAINING PROTEIN"/>
    <property type="match status" value="1"/>
</dbReference>
<proteinExistence type="predicted"/>
<evidence type="ECO:0000259" key="1">
    <source>
        <dbReference type="Pfam" id="PF17919"/>
    </source>
</evidence>
<dbReference type="Proteomes" id="UP001604336">
    <property type="component" value="Unassembled WGS sequence"/>
</dbReference>
<dbReference type="AlphaFoldDB" id="A0ABD1S988"/>
<protein>
    <recommendedName>
        <fullName evidence="1">Reverse transcriptase/retrotransposon-derived protein RNase H-like domain-containing protein</fullName>
    </recommendedName>
</protein>
<name>A0ABD1S988_9LAMI</name>
<feature type="domain" description="Reverse transcriptase/retrotransposon-derived protein RNase H-like" evidence="1">
    <location>
        <begin position="67"/>
        <end position="145"/>
    </location>
</feature>
<evidence type="ECO:0000313" key="2">
    <source>
        <dbReference type="EMBL" id="KAL2497297.1"/>
    </source>
</evidence>
<dbReference type="EMBL" id="JBFOLK010000007">
    <property type="protein sequence ID" value="KAL2497297.1"/>
    <property type="molecule type" value="Genomic_DNA"/>
</dbReference>
<comment type="caution">
    <text evidence="2">The sequence shown here is derived from an EMBL/GenBank/DDBJ whole genome shotgun (WGS) entry which is preliminary data.</text>
</comment>
<dbReference type="InterPro" id="IPR043128">
    <property type="entry name" value="Rev_trsase/Diguanyl_cyclase"/>
</dbReference>
<dbReference type="InterPro" id="IPR043502">
    <property type="entry name" value="DNA/RNA_pol_sf"/>
</dbReference>
<reference evidence="3" key="1">
    <citation type="submission" date="2024-07" db="EMBL/GenBank/DDBJ databases">
        <title>Two chromosome-level genome assemblies of Korean endemic species Abeliophyllum distichum and Forsythia ovata (Oleaceae).</title>
        <authorList>
            <person name="Jang H."/>
        </authorList>
    </citation>
    <scope>NUCLEOTIDE SEQUENCE [LARGE SCALE GENOMIC DNA]</scope>
</reference>
<dbReference type="Pfam" id="PF17919">
    <property type="entry name" value="RT_RNaseH_2"/>
    <property type="match status" value="1"/>
</dbReference>
<dbReference type="Gene3D" id="3.30.70.270">
    <property type="match status" value="1"/>
</dbReference>
<dbReference type="PANTHER" id="PTHR33064">
    <property type="entry name" value="POL PROTEIN"/>
    <property type="match status" value="1"/>
</dbReference>
<gene>
    <name evidence="2" type="ORF">Adt_22847</name>
</gene>
<keyword evidence="3" id="KW-1185">Reference proteome</keyword>
<evidence type="ECO:0000313" key="3">
    <source>
        <dbReference type="Proteomes" id="UP001604336"/>
    </source>
</evidence>
<dbReference type="InterPro" id="IPR041577">
    <property type="entry name" value="RT_RNaseH_2"/>
</dbReference>
<accession>A0ABD1S988</accession>
<dbReference type="SUPFAM" id="SSF56672">
    <property type="entry name" value="DNA/RNA polymerases"/>
    <property type="match status" value="1"/>
</dbReference>